<accession>A0ABQ6FS30</accession>
<evidence type="ECO:0008006" key="3">
    <source>
        <dbReference type="Google" id="ProtNLM"/>
    </source>
</evidence>
<dbReference type="RefSeq" id="WP_338249556.1">
    <property type="nucleotide sequence ID" value="NZ_BSRI01000001.1"/>
</dbReference>
<gene>
    <name evidence="1" type="ORF">KDH_21670</name>
</gene>
<name>A0ABQ6FS30_9CHLR</name>
<proteinExistence type="predicted"/>
<dbReference type="Proteomes" id="UP001344906">
    <property type="component" value="Unassembled WGS sequence"/>
</dbReference>
<evidence type="ECO:0000313" key="2">
    <source>
        <dbReference type="Proteomes" id="UP001344906"/>
    </source>
</evidence>
<dbReference type="EMBL" id="BSRI01000001">
    <property type="protein sequence ID" value="GLV55320.1"/>
    <property type="molecule type" value="Genomic_DNA"/>
</dbReference>
<dbReference type="InterPro" id="IPR010982">
    <property type="entry name" value="Lambda_DNA-bd_dom_sf"/>
</dbReference>
<organism evidence="1 2">
    <name type="scientific">Dictyobacter halimunensis</name>
    <dbReference type="NCBI Taxonomy" id="3026934"/>
    <lineage>
        <taxon>Bacteria</taxon>
        <taxon>Bacillati</taxon>
        <taxon>Chloroflexota</taxon>
        <taxon>Ktedonobacteria</taxon>
        <taxon>Ktedonobacterales</taxon>
        <taxon>Dictyobacteraceae</taxon>
        <taxon>Dictyobacter</taxon>
    </lineage>
</organism>
<comment type="caution">
    <text evidence="1">The sequence shown here is derived from an EMBL/GenBank/DDBJ whole genome shotgun (WGS) entry which is preliminary data.</text>
</comment>
<evidence type="ECO:0000313" key="1">
    <source>
        <dbReference type="EMBL" id="GLV55320.1"/>
    </source>
</evidence>
<dbReference type="Pfam" id="PF13413">
    <property type="entry name" value="HTH_25"/>
    <property type="match status" value="1"/>
</dbReference>
<sequence>MNKHIDVLADGRLRPHIWNQRLAFKGYALHLSVSRDAVQDRSRAASAMHNRLAAYRVERGISRQHLADQLNIRLSTLDALENQ</sequence>
<reference evidence="1 2" key="1">
    <citation type="submission" date="2023-02" db="EMBL/GenBank/DDBJ databases">
        <title>Dictyobacter halimunensis sp. nov., a new member of the class Ktedonobacteria from forest soil in a geothermal area.</title>
        <authorList>
            <person name="Rachmania M.K."/>
            <person name="Ningsih F."/>
            <person name="Sakai Y."/>
            <person name="Yabe S."/>
            <person name="Yokota A."/>
            <person name="Sjamsuridzal W."/>
        </authorList>
    </citation>
    <scope>NUCLEOTIDE SEQUENCE [LARGE SCALE GENOMIC DNA]</scope>
    <source>
        <strain evidence="1 2">S3.2.2.5</strain>
    </source>
</reference>
<keyword evidence="2" id="KW-1185">Reference proteome</keyword>
<dbReference type="Gene3D" id="1.10.260.40">
    <property type="entry name" value="lambda repressor-like DNA-binding domains"/>
    <property type="match status" value="1"/>
</dbReference>
<dbReference type="SUPFAM" id="SSF47413">
    <property type="entry name" value="lambda repressor-like DNA-binding domains"/>
    <property type="match status" value="1"/>
</dbReference>
<protein>
    <recommendedName>
        <fullName evidence="3">HTH cro/C1-type domain-containing protein</fullName>
    </recommendedName>
</protein>